<evidence type="ECO:0000313" key="2">
    <source>
        <dbReference type="EMBL" id="ORA23840.1"/>
    </source>
</evidence>
<dbReference type="Pfam" id="PF12728">
    <property type="entry name" value="HTH_17"/>
    <property type="match status" value="1"/>
</dbReference>
<dbReference type="EMBL" id="MVHE01000006">
    <property type="protein sequence ID" value="ORA23840.1"/>
    <property type="molecule type" value="Genomic_DNA"/>
</dbReference>
<protein>
    <recommendedName>
        <fullName evidence="1">Helix-turn-helix domain-containing protein</fullName>
    </recommendedName>
</protein>
<dbReference type="InterPro" id="IPR009061">
    <property type="entry name" value="DNA-bd_dom_put_sf"/>
</dbReference>
<dbReference type="RefSeq" id="WP_083112306.1">
    <property type="nucleotide sequence ID" value="NZ_JACKTS010000016.1"/>
</dbReference>
<sequence>MQRLTTAEAAEYLHLPEATLRWWRHQGLGPKSYRLGGRRVFYDFSDLVQWSEEQKITSAVGGGEW</sequence>
<dbReference type="Proteomes" id="UP000192284">
    <property type="component" value="Unassembled WGS sequence"/>
</dbReference>
<evidence type="ECO:0000313" key="3">
    <source>
        <dbReference type="Proteomes" id="UP000192284"/>
    </source>
</evidence>
<evidence type="ECO:0000259" key="1">
    <source>
        <dbReference type="Pfam" id="PF12728"/>
    </source>
</evidence>
<dbReference type="InterPro" id="IPR041657">
    <property type="entry name" value="HTH_17"/>
</dbReference>
<dbReference type="AlphaFoldDB" id="A0A1X0A1D9"/>
<gene>
    <name evidence="2" type="ORF">BST12_06700</name>
</gene>
<accession>A0A1X0A1D9</accession>
<reference evidence="2 3" key="1">
    <citation type="submission" date="2017-02" db="EMBL/GenBank/DDBJ databases">
        <title>The new phylogeny of genus Mycobacterium.</title>
        <authorList>
            <person name="Tortoli E."/>
            <person name="Trovato A."/>
            <person name="Cirillo D.M."/>
        </authorList>
    </citation>
    <scope>NUCLEOTIDE SEQUENCE [LARGE SCALE GENOMIC DNA]</scope>
    <source>
        <strain evidence="2 3">DSM 45057</strain>
    </source>
</reference>
<dbReference type="Gene3D" id="1.10.1660.10">
    <property type="match status" value="1"/>
</dbReference>
<name>A0A1X0A1D9_MYCAN</name>
<comment type="caution">
    <text evidence="2">The sequence shown here is derived from an EMBL/GenBank/DDBJ whole genome shotgun (WGS) entry which is preliminary data.</text>
</comment>
<keyword evidence="3" id="KW-1185">Reference proteome</keyword>
<proteinExistence type="predicted"/>
<feature type="domain" description="Helix-turn-helix" evidence="1">
    <location>
        <begin position="4"/>
        <end position="54"/>
    </location>
</feature>
<organism evidence="2 3">
    <name type="scientific">Mycobacterium angelicum</name>
    <dbReference type="NCBI Taxonomy" id="470074"/>
    <lineage>
        <taxon>Bacteria</taxon>
        <taxon>Bacillati</taxon>
        <taxon>Actinomycetota</taxon>
        <taxon>Actinomycetes</taxon>
        <taxon>Mycobacteriales</taxon>
        <taxon>Mycobacteriaceae</taxon>
        <taxon>Mycobacterium</taxon>
    </lineage>
</organism>
<dbReference type="SUPFAM" id="SSF46955">
    <property type="entry name" value="Putative DNA-binding domain"/>
    <property type="match status" value="1"/>
</dbReference>
<dbReference type="OrthoDB" id="4330189at2"/>